<sequence>MSKLQQLTTFLKANLPDGVCNVEFSSVTDSIQFIPAQRDLGNDQYRMHIKQYDATIAWGRFPYRQVNPDYIGILIDAWLNENDDIDDIQLDLERPSMDVDLNESHQAVVIVTLQLAENVNMREDENGIIPMDGKRWTLCDPDVWIAQEADITGVHA</sequence>
<evidence type="ECO:0000313" key="1">
    <source>
        <dbReference type="EMBL" id="SUC32738.1"/>
    </source>
</evidence>
<organism evidence="1 2">
    <name type="scientific">Providencia rettgeri</name>
    <dbReference type="NCBI Taxonomy" id="587"/>
    <lineage>
        <taxon>Bacteria</taxon>
        <taxon>Pseudomonadati</taxon>
        <taxon>Pseudomonadota</taxon>
        <taxon>Gammaproteobacteria</taxon>
        <taxon>Enterobacterales</taxon>
        <taxon>Morganellaceae</taxon>
        <taxon>Providencia</taxon>
    </lineage>
</organism>
<reference evidence="1 2" key="1">
    <citation type="submission" date="2018-06" db="EMBL/GenBank/DDBJ databases">
        <authorList>
            <consortium name="Pathogen Informatics"/>
            <person name="Doyle S."/>
        </authorList>
    </citation>
    <scope>NUCLEOTIDE SEQUENCE [LARGE SCALE GENOMIC DNA]</scope>
    <source>
        <strain evidence="1 2">NCTC11801</strain>
    </source>
</reference>
<dbReference type="GeneID" id="93674376"/>
<proteinExistence type="predicted"/>
<dbReference type="EMBL" id="UGTZ01000001">
    <property type="protein sequence ID" value="SUC32738.1"/>
    <property type="molecule type" value="Genomic_DNA"/>
</dbReference>
<dbReference type="Pfam" id="PF06891">
    <property type="entry name" value="P2_Phage_GpR"/>
    <property type="match status" value="1"/>
</dbReference>
<protein>
    <submittedName>
        <fullName evidence="1">P2 phage tail completion protein R (GpR)</fullName>
    </submittedName>
</protein>
<dbReference type="InterPro" id="IPR009678">
    <property type="entry name" value="Phage_tail_completion_R"/>
</dbReference>
<evidence type="ECO:0000313" key="2">
    <source>
        <dbReference type="Proteomes" id="UP000254208"/>
    </source>
</evidence>
<dbReference type="RefSeq" id="WP_115167858.1">
    <property type="nucleotide sequence ID" value="NZ_CP077317.1"/>
</dbReference>
<dbReference type="AlphaFoldDB" id="A0A379FVN2"/>
<gene>
    <name evidence="1" type="ORF">NCTC11801_03740</name>
</gene>
<dbReference type="Proteomes" id="UP000254208">
    <property type="component" value="Unassembled WGS sequence"/>
</dbReference>
<name>A0A379FVN2_PRORE</name>
<accession>A0A379FVN2</accession>